<evidence type="ECO:0000259" key="1">
    <source>
        <dbReference type="PROSITE" id="PS51186"/>
    </source>
</evidence>
<dbReference type="Pfam" id="PF00583">
    <property type="entry name" value="Acetyltransf_1"/>
    <property type="match status" value="1"/>
</dbReference>
<dbReference type="InterPro" id="IPR000182">
    <property type="entry name" value="GNAT_dom"/>
</dbReference>
<keyword evidence="2" id="KW-0808">Transferase</keyword>
<dbReference type="Gene3D" id="3.40.630.30">
    <property type="match status" value="1"/>
</dbReference>
<dbReference type="AlphaFoldDB" id="A0A268AAP9"/>
<organism evidence="2 3">
    <name type="scientific">Terribacillus saccharophilus</name>
    <dbReference type="NCBI Taxonomy" id="361277"/>
    <lineage>
        <taxon>Bacteria</taxon>
        <taxon>Bacillati</taxon>
        <taxon>Bacillota</taxon>
        <taxon>Bacilli</taxon>
        <taxon>Bacillales</taxon>
        <taxon>Bacillaceae</taxon>
        <taxon>Terribacillus</taxon>
    </lineage>
</organism>
<dbReference type="RefSeq" id="WP_095261032.1">
    <property type="nucleotide sequence ID" value="NZ_NPBD01000014.1"/>
</dbReference>
<dbReference type="Proteomes" id="UP000216013">
    <property type="component" value="Unassembled WGS sequence"/>
</dbReference>
<dbReference type="InterPro" id="IPR016181">
    <property type="entry name" value="Acyl_CoA_acyltransferase"/>
</dbReference>
<dbReference type="PROSITE" id="PS51186">
    <property type="entry name" value="GNAT"/>
    <property type="match status" value="1"/>
</dbReference>
<dbReference type="CDD" id="cd04301">
    <property type="entry name" value="NAT_SF"/>
    <property type="match status" value="1"/>
</dbReference>
<dbReference type="SUPFAM" id="SSF55729">
    <property type="entry name" value="Acyl-CoA N-acyltransferases (Nat)"/>
    <property type="match status" value="1"/>
</dbReference>
<evidence type="ECO:0000313" key="2">
    <source>
        <dbReference type="EMBL" id="PAD21201.1"/>
    </source>
</evidence>
<dbReference type="EMBL" id="NPBV01000017">
    <property type="protein sequence ID" value="PAD21201.1"/>
    <property type="molecule type" value="Genomic_DNA"/>
</dbReference>
<evidence type="ECO:0000313" key="3">
    <source>
        <dbReference type="Proteomes" id="UP000216013"/>
    </source>
</evidence>
<accession>A0A268AAP9</accession>
<dbReference type="GO" id="GO:0016747">
    <property type="term" value="F:acyltransferase activity, transferring groups other than amino-acyl groups"/>
    <property type="evidence" value="ECO:0007669"/>
    <property type="project" value="InterPro"/>
</dbReference>
<protein>
    <submittedName>
        <fullName evidence="2">GNAT family N-acetyltransferase</fullName>
    </submittedName>
</protein>
<sequence>MHITLHKATEADAELIHEYQVAAFKPLLNKYQDMTSNPANEPLSRTIDRINRTDGGFYRILTEGQFTGAICLFSKEPDVYWISPIFIHPAHQGKGIAQQALKLAENMFPDVRIWRLATLREEKGNCHLYEKIGYQLTGKIQTLNEQATVIYYEKRI</sequence>
<comment type="caution">
    <text evidence="2">The sequence shown here is derived from an EMBL/GenBank/DDBJ whole genome shotgun (WGS) entry which is preliminary data.</text>
</comment>
<gene>
    <name evidence="2" type="ORF">CHH64_09710</name>
</gene>
<reference evidence="2 3" key="1">
    <citation type="submission" date="2017-07" db="EMBL/GenBank/DDBJ databases">
        <title>Isolation and whole genome analysis of endospore-forming bacteria from heroin.</title>
        <authorList>
            <person name="Kalinowski J."/>
            <person name="Ahrens B."/>
            <person name="Al-Dilaimi A."/>
            <person name="Winkler A."/>
            <person name="Wibberg D."/>
            <person name="Schleenbecker U."/>
            <person name="Ruckert C."/>
            <person name="Wolfel R."/>
            <person name="Grass G."/>
        </authorList>
    </citation>
    <scope>NUCLEOTIDE SEQUENCE [LARGE SCALE GENOMIC DNA]</scope>
    <source>
        <strain evidence="2 3">7528</strain>
    </source>
</reference>
<name>A0A268AAP9_9BACI</name>
<proteinExistence type="predicted"/>
<feature type="domain" description="N-acetyltransferase" evidence="1">
    <location>
        <begin position="3"/>
        <end position="156"/>
    </location>
</feature>